<gene>
    <name evidence="2" type="ordered locus">Ftrac_1543</name>
</gene>
<dbReference type="PANTHER" id="PTHR32063:SF19">
    <property type="entry name" value="CATION EFFLUX SYSTEM PROTEIN CUSA"/>
    <property type="match status" value="1"/>
</dbReference>
<dbReference type="SUPFAM" id="SSF82714">
    <property type="entry name" value="Multidrug efflux transporter AcrB TolC docking domain, DN and DC subdomains"/>
    <property type="match status" value="2"/>
</dbReference>
<dbReference type="Gene3D" id="3.30.2090.10">
    <property type="entry name" value="Multidrug efflux transporter AcrB TolC docking domain, DN and DC subdomains"/>
    <property type="match status" value="2"/>
</dbReference>
<feature type="transmembrane region" description="Helical" evidence="1">
    <location>
        <begin position="415"/>
        <end position="435"/>
    </location>
</feature>
<evidence type="ECO:0000313" key="3">
    <source>
        <dbReference type="Proteomes" id="UP000008720"/>
    </source>
</evidence>
<feature type="transmembrane region" description="Helical" evidence="1">
    <location>
        <begin position="1186"/>
        <end position="1206"/>
    </location>
</feature>
<dbReference type="PRINTS" id="PR00702">
    <property type="entry name" value="ACRIFLAVINRP"/>
</dbReference>
<feature type="transmembrane region" description="Helical" evidence="1">
    <location>
        <begin position="591"/>
        <end position="607"/>
    </location>
</feature>
<dbReference type="GO" id="GO:0005886">
    <property type="term" value="C:plasma membrane"/>
    <property type="evidence" value="ECO:0007669"/>
    <property type="project" value="TreeGrafter"/>
</dbReference>
<feature type="transmembrane region" description="Helical" evidence="1">
    <location>
        <begin position="538"/>
        <end position="571"/>
    </location>
</feature>
<feature type="transmembrane region" description="Helical" evidence="1">
    <location>
        <begin position="501"/>
        <end position="526"/>
    </location>
</feature>
<dbReference type="InterPro" id="IPR001036">
    <property type="entry name" value="Acrflvin-R"/>
</dbReference>
<evidence type="ECO:0000313" key="2">
    <source>
        <dbReference type="EMBL" id="ADR21533.1"/>
    </source>
</evidence>
<dbReference type="eggNOG" id="COG3696">
    <property type="taxonomic scope" value="Bacteria"/>
</dbReference>
<feature type="transmembrane region" description="Helical" evidence="1">
    <location>
        <begin position="366"/>
        <end position="383"/>
    </location>
</feature>
<keyword evidence="1" id="KW-0472">Membrane</keyword>
<keyword evidence="1" id="KW-0812">Transmembrane</keyword>
<sequence>MLNRILKYFLYNKLVTFLLLIGLVAWGIAVAPFGWNVNILPSDPVPVDAIPNYGENQQIVFTQWSGRSPQDIEDQISYPLTTYLLGIPGVKTIRSSSIFGFSSIYIIFDEEKEFYWTRSRILEKLNSIPDGLLPESVQPTLGPDATALGQVYWYTIEGRDAEGNPTGGWDLHEIRSVQDFYVKYGLNAAENVSEVASIGGFVKEYQIDVDPDALKVYNISLTKVMSAVKNSNRDVGAKTIEINQAEYLVRGLGYIENIEDIESAVVAVVDNTPVQIKDIAKVSLGPATRRGILDKDGAEVVGGVVVARYGANPLQVINNVKDKIEEIAPGMPSKTLADGTKSTLTIVPFYDRSELIYETLGTLEDALTLQILISILVITIMVYRLRASILISSLLPIAVLMVFIAMRYFGVDANIVALSGIAIAIGTMVDLGIILTENVIKHLDDAPKEQKLIETIYNGASEVSGAILTAVSTTIVSFIPVFTLQAAEGKLFSPLAFTKTFALVAALVVSLLILPALAHLFFGFKIKNKRFNKLANPGLILLGLIGLIFGYIWAGVVVLLFGLFGIVNQIIVKKEVKLPNVFAWILKRSDLIIAVFAVLWLLAEYWLPLGPAKSLISNFIFVAVIVGVILALFILIETYYKNILSLCLEHKKTFLSIPTFFILLGIVIWLGFNTVFGFVSKGFEKVGWNVQETKVWSAIAETFPGIGEEFMPTLDEGSFLLMPTSMPHSGVEYNRKVLGQLDMMLTNIPEVELTVGKLGRVESALDPAPVSMFENVINYKPEYILNGKGKRQRFKVNEIGDFQISTDNKLSDLNYDSNGNSKEIFFNTKARKFTDEEGKALGDELQNEISTQVGGDFKAYLVKDSDGQYFRNWREEIKSPDDIWKEIAKVTKIPGVTSAPKLQPIETRLVMLQTGMRAPMGIKVFGPDLRTIESFSLQLENILQEVPSVKSEAVFADRIVGKPYMLLDINREEIARYGLSIEDVQQFIETAIGGMTVTNTVEGRERFPVRVRYPRELRENPEELSRMLISTPTGAQIPLGQILDIEYERGPQAIKSENTFLVGYVLFDKKDGFAEVTAVEDSRNLIQEKIDNGELEVPKGVNYKFSGSYENQVRAEKRLSIIVPIVLLVIFLILYFQFKSVLTSFMVFSGIALAFSGGFIMLWFYGQDWFFNFEWFDINFRSLFQISTINLSVAVWVGFIALFGIATDDGVVMATYLDQSFDKNKTDNIKGIRSAVIEAGQKRIKPAVMTSTTTIIALFPILTSTGKGSDIMVPMAIPAFGGMLMAALTYFLIPVLYAMKEEHKLKNTQK</sequence>
<reference evidence="2 3" key="1">
    <citation type="journal article" date="2011" name="Stand. Genomic Sci.">
        <title>Complete genome sequence of Marivirga tractuosa type strain (H-43).</title>
        <authorList>
            <person name="Pagani I."/>
            <person name="Chertkov O."/>
            <person name="Lapidus A."/>
            <person name="Lucas S."/>
            <person name="Del Rio T.G."/>
            <person name="Tice H."/>
            <person name="Copeland A."/>
            <person name="Cheng J.F."/>
            <person name="Nolan M."/>
            <person name="Saunders E."/>
            <person name="Pitluck S."/>
            <person name="Held B."/>
            <person name="Goodwin L."/>
            <person name="Liolios K."/>
            <person name="Ovchinikova G."/>
            <person name="Ivanova N."/>
            <person name="Mavromatis K."/>
            <person name="Pati A."/>
            <person name="Chen A."/>
            <person name="Palaniappan K."/>
            <person name="Land M."/>
            <person name="Hauser L."/>
            <person name="Jeffries C.D."/>
            <person name="Detter J.C."/>
            <person name="Han C."/>
            <person name="Tapia R."/>
            <person name="Ngatchou-Djao O.D."/>
            <person name="Rohde M."/>
            <person name="Goker M."/>
            <person name="Spring S."/>
            <person name="Sikorski J."/>
            <person name="Woyke T."/>
            <person name="Bristow J."/>
            <person name="Eisen J.A."/>
            <person name="Markowitz V."/>
            <person name="Hugenholtz P."/>
            <person name="Klenk H.P."/>
            <person name="Kyrpides N.C."/>
        </authorList>
    </citation>
    <scope>NUCLEOTIDE SEQUENCE [LARGE SCALE GENOMIC DNA]</scope>
    <source>
        <strain evidence="3">ATCC 23168 / DSM 4126 / NBRC 15989 / NCIMB 1408 / VKM B-1430 / H-43</strain>
    </source>
</reference>
<evidence type="ECO:0000256" key="1">
    <source>
        <dbReference type="SAM" id="Phobius"/>
    </source>
</evidence>
<dbReference type="SUPFAM" id="SSF82866">
    <property type="entry name" value="Multidrug efflux transporter AcrB transmembrane domain"/>
    <property type="match status" value="2"/>
</dbReference>
<keyword evidence="3" id="KW-1185">Reference proteome</keyword>
<name>E4TPE5_MARTH</name>
<dbReference type="Proteomes" id="UP000008720">
    <property type="component" value="Chromosome"/>
</dbReference>
<dbReference type="STRING" id="643867.Ftrac_1543"/>
<organism evidence="2 3">
    <name type="scientific">Marivirga tractuosa (strain ATCC 23168 / DSM 4126 / NBRC 15989 / NCIMB 1408 / VKM B-1430 / H-43)</name>
    <name type="common">Microscilla tractuosa</name>
    <name type="synonym">Flexibacter tractuosus</name>
    <dbReference type="NCBI Taxonomy" id="643867"/>
    <lineage>
        <taxon>Bacteria</taxon>
        <taxon>Pseudomonadati</taxon>
        <taxon>Bacteroidota</taxon>
        <taxon>Cytophagia</taxon>
        <taxon>Cytophagales</taxon>
        <taxon>Marivirgaceae</taxon>
        <taxon>Marivirga</taxon>
    </lineage>
</organism>
<dbReference type="RefSeq" id="WP_013453680.1">
    <property type="nucleotide sequence ID" value="NC_014759.1"/>
</dbReference>
<dbReference type="Gene3D" id="1.20.1640.10">
    <property type="entry name" value="Multidrug efflux transporter AcrB transmembrane domain"/>
    <property type="match status" value="2"/>
</dbReference>
<dbReference type="HOGENOM" id="CLU_002755_1_2_10"/>
<feature type="transmembrane region" description="Helical" evidence="1">
    <location>
        <begin position="390"/>
        <end position="409"/>
    </location>
</feature>
<feature type="transmembrane region" description="Helical" evidence="1">
    <location>
        <begin position="619"/>
        <end position="640"/>
    </location>
</feature>
<keyword evidence="1" id="KW-1133">Transmembrane helix</keyword>
<feature type="transmembrane region" description="Helical" evidence="1">
    <location>
        <begin position="1275"/>
        <end position="1297"/>
    </location>
</feature>
<dbReference type="EMBL" id="CP002349">
    <property type="protein sequence ID" value="ADR21533.1"/>
    <property type="molecule type" value="Genomic_DNA"/>
</dbReference>
<dbReference type="KEGG" id="mtt:Ftrac_1543"/>
<dbReference type="InterPro" id="IPR027463">
    <property type="entry name" value="AcrB_DN_DC_subdom"/>
</dbReference>
<dbReference type="SUPFAM" id="SSF82693">
    <property type="entry name" value="Multidrug efflux transporter AcrB pore domain, PN1, PN2, PC1 and PC2 subdomains"/>
    <property type="match status" value="2"/>
</dbReference>
<feature type="transmembrane region" description="Helical" evidence="1">
    <location>
        <begin position="1144"/>
        <end position="1165"/>
    </location>
</feature>
<accession>E4TPE5</accession>
<feature type="transmembrane region" description="Helical" evidence="1">
    <location>
        <begin position="660"/>
        <end position="679"/>
    </location>
</feature>
<dbReference type="Pfam" id="PF00873">
    <property type="entry name" value="ACR_tran"/>
    <property type="match status" value="3"/>
</dbReference>
<dbReference type="OrthoDB" id="636130at2"/>
<proteinExistence type="predicted"/>
<dbReference type="Gene3D" id="3.30.70.1430">
    <property type="entry name" value="Multidrug efflux transporter AcrB pore domain"/>
    <property type="match status" value="1"/>
</dbReference>
<feature type="transmembrane region" description="Helical" evidence="1">
    <location>
        <begin position="1119"/>
        <end position="1138"/>
    </location>
</feature>
<dbReference type="GO" id="GO:0042910">
    <property type="term" value="F:xenobiotic transmembrane transporter activity"/>
    <property type="evidence" value="ECO:0007669"/>
    <property type="project" value="TreeGrafter"/>
</dbReference>
<feature type="transmembrane region" description="Helical" evidence="1">
    <location>
        <begin position="456"/>
        <end position="481"/>
    </location>
</feature>
<protein>
    <submittedName>
        <fullName evidence="2">Acriflavin resistance protein</fullName>
    </submittedName>
</protein>
<dbReference type="PANTHER" id="PTHR32063">
    <property type="match status" value="1"/>
</dbReference>